<reference evidence="4" key="2">
    <citation type="submission" date="2025-08" db="UniProtKB">
        <authorList>
            <consortium name="RefSeq"/>
        </authorList>
    </citation>
    <scope>IDENTIFICATION</scope>
    <source>
        <tissue evidence="4">Young leaves</tissue>
    </source>
</reference>
<dbReference type="AlphaFoldDB" id="A0A8B9AEG6"/>
<dbReference type="OrthoDB" id="782051at2759"/>
<feature type="coiled-coil region" evidence="1">
    <location>
        <begin position="475"/>
        <end position="502"/>
    </location>
</feature>
<keyword evidence="1" id="KW-0175">Coiled coil</keyword>
<gene>
    <name evidence="4" type="primary">LOC103723062</name>
</gene>
<evidence type="ECO:0000256" key="1">
    <source>
        <dbReference type="SAM" id="Coils"/>
    </source>
</evidence>
<organism evidence="3 4">
    <name type="scientific">Phoenix dactylifera</name>
    <name type="common">Date palm</name>
    <dbReference type="NCBI Taxonomy" id="42345"/>
    <lineage>
        <taxon>Eukaryota</taxon>
        <taxon>Viridiplantae</taxon>
        <taxon>Streptophyta</taxon>
        <taxon>Embryophyta</taxon>
        <taxon>Tracheophyta</taxon>
        <taxon>Spermatophyta</taxon>
        <taxon>Magnoliopsida</taxon>
        <taxon>Liliopsida</taxon>
        <taxon>Arecaceae</taxon>
        <taxon>Coryphoideae</taxon>
        <taxon>Phoeniceae</taxon>
        <taxon>Phoenix</taxon>
    </lineage>
</organism>
<accession>A0A8B9AEG6</accession>
<evidence type="ECO:0000313" key="3">
    <source>
        <dbReference type="Proteomes" id="UP000228380"/>
    </source>
</evidence>
<evidence type="ECO:0000256" key="2">
    <source>
        <dbReference type="SAM" id="MobiDB-lite"/>
    </source>
</evidence>
<proteinExistence type="predicted"/>
<dbReference type="KEGG" id="pda:103723062"/>
<dbReference type="RefSeq" id="XP_038985111.1">
    <property type="nucleotide sequence ID" value="XM_039129183.1"/>
</dbReference>
<dbReference type="GeneID" id="103723062"/>
<keyword evidence="3" id="KW-1185">Reference proteome</keyword>
<feature type="compositionally biased region" description="Polar residues" evidence="2">
    <location>
        <begin position="351"/>
        <end position="362"/>
    </location>
</feature>
<feature type="region of interest" description="Disordered" evidence="2">
    <location>
        <begin position="337"/>
        <end position="367"/>
    </location>
</feature>
<reference evidence="3" key="1">
    <citation type="journal article" date="2019" name="Nat. Commun.">
        <title>Genome-wide association mapping of date palm fruit traits.</title>
        <authorList>
            <person name="Hazzouri K.M."/>
            <person name="Gros-Balthazard M."/>
            <person name="Flowers J.M."/>
            <person name="Copetti D."/>
            <person name="Lemansour A."/>
            <person name="Lebrun M."/>
            <person name="Masmoudi K."/>
            <person name="Ferrand S."/>
            <person name="Dhar M.I."/>
            <person name="Fresquez Z.A."/>
            <person name="Rosas U."/>
            <person name="Zhang J."/>
            <person name="Talag J."/>
            <person name="Lee S."/>
            <person name="Kudrna D."/>
            <person name="Powell R.F."/>
            <person name="Leitch I.J."/>
            <person name="Krueger R.R."/>
            <person name="Wing R.A."/>
            <person name="Amiri K.M.A."/>
            <person name="Purugganan M.D."/>
        </authorList>
    </citation>
    <scope>NUCLEOTIDE SEQUENCE [LARGE SCALE GENOMIC DNA]</scope>
    <source>
        <strain evidence="3">cv. Khalas</strain>
    </source>
</reference>
<sequence length="556" mass="60724">METSQASSCIPRSVTNGTKWDSGCLYGITEGVFSPVGYLVAPSIGDTPASNFQATIQDPAFRTASSSQSLPLSFNWSSRFSDMIRMRSSANFEGKDISLPLDNRNFEGYSPLVPDGTTITDHRVGEHSTCSIIIGLSCKGQQRKLQSESSSCGINNFKLQHLECQPDKPISTEMDIVLDSAVSNKANTDMRDDSMTLHNSYVYLREDNSLPDKANDDAGEDGIISDILSLALGQVDHLIDRYNLSELLSGTNESDYSKSYNSWMPCNSSESKFSFARLDDSNCGKEQSFPLDSYVFALDIKTDQLDIEEKKVGNTNTSLSGLSAYDMDNPEILNSRHRSSACDVANESKHPSSLRQSASPISRSEVLPSSGFPAGIRSISPCFYPRHVDDTDQAFCKLTNSGSIAEYQISGNSPCINSSQENPGSNSFNGPQIDQINQINGSATASLCKGKLSQSMIRQFSLSSNSISLAEADQRLQFQARMRNLTQNLVTLMNQNRNMTLQDMVNNYDGTWGSCNIGSPTAMESGVTGRGQSALDEIIHHLIPGSKQGSWRLSRT</sequence>
<dbReference type="Proteomes" id="UP000228380">
    <property type="component" value="Chromosome 8"/>
</dbReference>
<evidence type="ECO:0000313" key="4">
    <source>
        <dbReference type="RefSeq" id="XP_038985111.1"/>
    </source>
</evidence>
<protein>
    <submittedName>
        <fullName evidence="4">Uncharacterized protein LOC103723062</fullName>
    </submittedName>
</protein>
<name>A0A8B9AEG6_PHODC</name>